<evidence type="ECO:0000313" key="4">
    <source>
        <dbReference type="EMBL" id="VVE42820.1"/>
    </source>
</evidence>
<feature type="region of interest" description="Disordered" evidence="3">
    <location>
        <begin position="80"/>
        <end position="103"/>
    </location>
</feature>
<accession>A0A5E4Y2I3</accession>
<proteinExistence type="inferred from homology"/>
<evidence type="ECO:0000256" key="2">
    <source>
        <dbReference type="ARBA" id="ARBA00022729"/>
    </source>
</evidence>
<evidence type="ECO:0000256" key="3">
    <source>
        <dbReference type="SAM" id="MobiDB-lite"/>
    </source>
</evidence>
<gene>
    <name evidence="4" type="ORF">PCE31106_04229</name>
</gene>
<evidence type="ECO:0000313" key="5">
    <source>
        <dbReference type="Proteomes" id="UP000384354"/>
    </source>
</evidence>
<dbReference type="Gene3D" id="2.60.40.2500">
    <property type="match status" value="1"/>
</dbReference>
<dbReference type="AlphaFoldDB" id="A0A5E4Y2I3"/>
<evidence type="ECO:0000256" key="1">
    <source>
        <dbReference type="ARBA" id="ARBA00006135"/>
    </source>
</evidence>
<organism evidence="4 5">
    <name type="scientific">Pandoraea cepalis</name>
    <dbReference type="NCBI Taxonomy" id="2508294"/>
    <lineage>
        <taxon>Bacteria</taxon>
        <taxon>Pseudomonadati</taxon>
        <taxon>Pseudomonadota</taxon>
        <taxon>Betaproteobacteria</taxon>
        <taxon>Burkholderiales</taxon>
        <taxon>Burkholderiaceae</taxon>
        <taxon>Pandoraea</taxon>
    </lineage>
</organism>
<dbReference type="CDD" id="cd06911">
    <property type="entry name" value="VirB9_CagX_TrbG"/>
    <property type="match status" value="1"/>
</dbReference>
<dbReference type="Pfam" id="PF03524">
    <property type="entry name" value="CagX"/>
    <property type="match status" value="1"/>
</dbReference>
<keyword evidence="2" id="KW-0732">Signal</keyword>
<feature type="region of interest" description="Disordered" evidence="3">
    <location>
        <begin position="1"/>
        <end position="34"/>
    </location>
</feature>
<dbReference type="InterPro" id="IPR010258">
    <property type="entry name" value="Conjugal_tfr_TrbG/VirB9/CagX"/>
</dbReference>
<dbReference type="InterPro" id="IPR038161">
    <property type="entry name" value="VirB9/CagX/TrbG_C_sf"/>
</dbReference>
<dbReference type="NCBIfam" id="TIGR02775">
    <property type="entry name" value="TrbG_Ti"/>
    <property type="match status" value="1"/>
</dbReference>
<dbReference type="EMBL" id="CABPSL010000022">
    <property type="protein sequence ID" value="VVE42820.1"/>
    <property type="molecule type" value="Genomic_DNA"/>
</dbReference>
<reference evidence="4 5" key="1">
    <citation type="submission" date="2019-08" db="EMBL/GenBank/DDBJ databases">
        <authorList>
            <person name="Peeters C."/>
        </authorList>
    </citation>
    <scope>NUCLEOTIDE SEQUENCE [LARGE SCALE GENOMIC DNA]</scope>
    <source>
        <strain evidence="4 5">LMG 31106</strain>
    </source>
</reference>
<protein>
    <submittedName>
        <fullName evidence="4">P-type conjugative transfer protein TrbG</fullName>
    </submittedName>
</protein>
<comment type="similarity">
    <text evidence="1">Belongs to the TrbG/VirB9 family.</text>
</comment>
<dbReference type="InterPro" id="IPR014142">
    <property type="entry name" value="TrbG_Ti"/>
</dbReference>
<sequence>MKSLQTRPLPLPRPGSIERKTRVGRSQPDADENEYRRRLNDGLMLAFPLFSPRFGLDRQVLYTVSLLTLVAALAGCASQGKPPPRISLDEPVQAQPLPEPPKPVEVVTVPKVLPLPAQMKPLPEADEAKPAPEPADETVRVSRANAEARIAPTREGYVNAIQVWPFTDGALYQVYAAPGRVTVISLQPGEELVTVAAGDTVRWIVGDTSSGAGNDLRVNVLVKPIRSGLKTNVVITTSRRTYLIELTSTDKAWMASVSWEYPKDQMLALRRQDQAAQAAAPVDTGLSLEKIRFRYAISGSNPPWKPLRAFDDGEKVYIQFPPGIAQGELPPLFVIGAQGDGQLVNYRFRSPYYIVDRLFGAAELRLGGDKGDMVRIERTDGTRGN</sequence>
<name>A0A5E4Y2I3_9BURK</name>
<dbReference type="Proteomes" id="UP000384354">
    <property type="component" value="Unassembled WGS sequence"/>
</dbReference>
<dbReference type="InterPro" id="IPR033645">
    <property type="entry name" value="VirB9/CagX/TrbG_C"/>
</dbReference>